<dbReference type="AlphaFoldDB" id="A0A6J4QC48"/>
<evidence type="ECO:0000313" key="2">
    <source>
        <dbReference type="EMBL" id="CAA9433864.1"/>
    </source>
</evidence>
<name>A0A6J4QC48_9RHOB</name>
<keyword evidence="1" id="KW-0472">Membrane</keyword>
<sequence length="220" mass="22730">MEGTPLVNRLEEQVAGVCLIAGAVLLAPTTYFEYSEGRLFGAGALGLVLYALLVPGLLGVARSLRQGAPRLSVVVGLLATLGCVGGAVFQTALLHEWAARTAGTPEAMVAAIMAVTEGRVFPVLVIFGILFPIALLTLGVGLFRTGVAPTWLAALLGIGAIAWPVGHIGSMQLVQHLADALVLVPLVWLGLRSLTNATPQGVAVPAATQAPPRNVRHTHS</sequence>
<keyword evidence="1" id="KW-0812">Transmembrane</keyword>
<feature type="transmembrane region" description="Helical" evidence="1">
    <location>
        <begin position="148"/>
        <end position="166"/>
    </location>
</feature>
<evidence type="ECO:0000256" key="1">
    <source>
        <dbReference type="SAM" id="Phobius"/>
    </source>
</evidence>
<keyword evidence="1" id="KW-1133">Transmembrane helix</keyword>
<feature type="transmembrane region" description="Helical" evidence="1">
    <location>
        <begin position="14"/>
        <end position="32"/>
    </location>
</feature>
<proteinExistence type="predicted"/>
<feature type="transmembrane region" description="Helical" evidence="1">
    <location>
        <begin position="120"/>
        <end position="142"/>
    </location>
</feature>
<dbReference type="EMBL" id="CADCUU010000460">
    <property type="protein sequence ID" value="CAA9433864.1"/>
    <property type="molecule type" value="Genomic_DNA"/>
</dbReference>
<gene>
    <name evidence="2" type="ORF">AVDCRST_MAG15-3036</name>
</gene>
<feature type="transmembrane region" description="Helical" evidence="1">
    <location>
        <begin position="39"/>
        <end position="61"/>
    </location>
</feature>
<accession>A0A6J4QC48</accession>
<feature type="transmembrane region" description="Helical" evidence="1">
    <location>
        <begin position="73"/>
        <end position="99"/>
    </location>
</feature>
<organism evidence="2">
    <name type="scientific">uncultured Rubellimicrobium sp</name>
    <dbReference type="NCBI Taxonomy" id="543078"/>
    <lineage>
        <taxon>Bacteria</taxon>
        <taxon>Pseudomonadati</taxon>
        <taxon>Pseudomonadota</taxon>
        <taxon>Alphaproteobacteria</taxon>
        <taxon>Rhodobacterales</taxon>
        <taxon>Roseobacteraceae</taxon>
        <taxon>Rubellimicrobium</taxon>
        <taxon>environmental samples</taxon>
    </lineage>
</organism>
<reference evidence="2" key="1">
    <citation type="submission" date="2020-02" db="EMBL/GenBank/DDBJ databases">
        <authorList>
            <person name="Meier V. D."/>
        </authorList>
    </citation>
    <scope>NUCLEOTIDE SEQUENCE</scope>
    <source>
        <strain evidence="2">AVDCRST_MAG15</strain>
    </source>
</reference>
<protein>
    <submittedName>
        <fullName evidence="2">Uncharacterized protein</fullName>
    </submittedName>
</protein>